<dbReference type="SUPFAM" id="SSF110857">
    <property type="entry name" value="Gamma-glutamyl cyclotransferase-like"/>
    <property type="match status" value="1"/>
</dbReference>
<dbReference type="InterPro" id="IPR013024">
    <property type="entry name" value="GGCT-like"/>
</dbReference>
<dbReference type="CDD" id="cd06661">
    <property type="entry name" value="GGCT_like"/>
    <property type="match status" value="1"/>
</dbReference>
<keyword evidence="3" id="KW-1185">Reference proteome</keyword>
<dbReference type="InterPro" id="IPR009288">
    <property type="entry name" value="AIG2-like_dom"/>
</dbReference>
<gene>
    <name evidence="2" type="ORF">KIH27_00610</name>
</gene>
<organism evidence="2 3">
    <name type="scientific">Mycolicibacter acidiphilus</name>
    <dbReference type="NCBI Taxonomy" id="2835306"/>
    <lineage>
        <taxon>Bacteria</taxon>
        <taxon>Bacillati</taxon>
        <taxon>Actinomycetota</taxon>
        <taxon>Actinomycetes</taxon>
        <taxon>Mycobacteriales</taxon>
        <taxon>Mycobacteriaceae</taxon>
        <taxon>Mycolicibacter</taxon>
    </lineage>
</organism>
<evidence type="ECO:0000313" key="3">
    <source>
        <dbReference type="Proteomes" id="UP001519535"/>
    </source>
</evidence>
<sequence>MTSLGAERSVQLFPPADWLHYDWAAGADAPYPGLRPTGSWLLTPDRQVHGLDAVESGWQNRTTGESVETADRIWVLAYGSNADPLKLLEKDGFLGGDSVIALRAAIIGWAAAWCDARRDEGSVVATLVPAPGRVEVHPILGLTEHQLAVMDDWERHPNTYCRTRHNDPVLLESGQPAEHVQVYLGTQQRRPALLHDGRHLLCADVPYEQADALVAR</sequence>
<reference evidence="2 3" key="1">
    <citation type="submission" date="2021-05" db="EMBL/GenBank/DDBJ databases">
        <title>Mycobacterium acidophilum sp. nov., an extremely acid-tolerant member of the genus Mycobacterium.</title>
        <authorList>
            <person name="Xia J."/>
        </authorList>
    </citation>
    <scope>NUCLEOTIDE SEQUENCE [LARGE SCALE GENOMIC DNA]</scope>
    <source>
        <strain evidence="2 3">M1</strain>
    </source>
</reference>
<feature type="domain" description="Gamma-glutamylcyclotransferase AIG2-like" evidence="1">
    <location>
        <begin position="119"/>
        <end position="187"/>
    </location>
</feature>
<protein>
    <submittedName>
        <fullName evidence="2">Gamma-glutamylcyclotransferase</fullName>
    </submittedName>
</protein>
<accession>A0ABS5RCS2</accession>
<dbReference type="Proteomes" id="UP001519535">
    <property type="component" value="Unassembled WGS sequence"/>
</dbReference>
<name>A0ABS5RCS2_9MYCO</name>
<proteinExistence type="predicted"/>
<dbReference type="Pfam" id="PF06094">
    <property type="entry name" value="GGACT"/>
    <property type="match status" value="1"/>
</dbReference>
<dbReference type="InterPro" id="IPR036568">
    <property type="entry name" value="GGCT-like_sf"/>
</dbReference>
<evidence type="ECO:0000259" key="1">
    <source>
        <dbReference type="Pfam" id="PF06094"/>
    </source>
</evidence>
<comment type="caution">
    <text evidence="2">The sequence shown here is derived from an EMBL/GenBank/DDBJ whole genome shotgun (WGS) entry which is preliminary data.</text>
</comment>
<dbReference type="RefSeq" id="WP_214090965.1">
    <property type="nucleotide sequence ID" value="NZ_JAHCLR010000001.1"/>
</dbReference>
<dbReference type="Gene3D" id="3.10.490.10">
    <property type="entry name" value="Gamma-glutamyl cyclotransferase-like"/>
    <property type="match status" value="1"/>
</dbReference>
<dbReference type="EMBL" id="JAHCLR010000001">
    <property type="protein sequence ID" value="MBS9532083.1"/>
    <property type="molecule type" value="Genomic_DNA"/>
</dbReference>
<evidence type="ECO:0000313" key="2">
    <source>
        <dbReference type="EMBL" id="MBS9532083.1"/>
    </source>
</evidence>